<reference evidence="2" key="1">
    <citation type="journal article" date="2017" name="J. Gen. Virol.">
        <title>Discovery of African bat polyomaviruses and infrequent recombination in the large T antigen in the Polyomaviridae.</title>
        <authorList>
            <person name="Carr M."/>
            <person name="Gonzalez G."/>
            <person name="Sasaki M."/>
            <person name="Ito K."/>
            <person name="Ishii A."/>
            <person name="Hang'ombe B.M."/>
            <person name="Mweene A.S."/>
            <person name="Orba Y."/>
            <person name="Sawa H."/>
        </authorList>
    </citation>
    <scope>NUCLEOTIDE SEQUENCE [LARGE SCALE GENOMIC DNA]</scope>
    <source>
        <strain evidence="2">12SuB01</strain>
    </source>
</reference>
<keyword evidence="3" id="KW-1185">Reference proteome</keyword>
<protein>
    <submittedName>
        <fullName evidence="2">Putative alternative large T antigen</fullName>
    </submittedName>
</protein>
<organism evidence="2">
    <name type="scientific">Rousettus aegyptiacus polyomavirus 1</name>
    <dbReference type="NCBI Taxonomy" id="1904411"/>
    <lineage>
        <taxon>Viruses</taxon>
        <taxon>Monodnaviria</taxon>
        <taxon>Shotokuvirae</taxon>
        <taxon>Cossaviricota</taxon>
        <taxon>Papovaviricetes</taxon>
        <taxon>Sepolyvirales</taxon>
        <taxon>Polyomaviridae</taxon>
        <taxon>Betapolyomavirus</taxon>
        <taxon>Betapolyomavirus raegyptiacus</taxon>
    </lineage>
</organism>
<dbReference type="KEGG" id="vg:31355500"/>
<dbReference type="RefSeq" id="YP_009351903.1">
    <property type="nucleotide sequence ID" value="NC_034219.1"/>
</dbReference>
<dbReference type="EMBL" id="LC185218">
    <property type="protein sequence ID" value="BAX01894.1"/>
    <property type="molecule type" value="Genomic_DNA"/>
</dbReference>
<feature type="compositionally biased region" description="Basic residues" evidence="1">
    <location>
        <begin position="36"/>
        <end position="55"/>
    </location>
</feature>
<dbReference type="GeneID" id="31355500"/>
<evidence type="ECO:0000256" key="1">
    <source>
        <dbReference type="SAM" id="MobiDB-lite"/>
    </source>
</evidence>
<name>A0A1S7J029_9POLY</name>
<dbReference type="Proteomes" id="UP000201766">
    <property type="component" value="Segment"/>
</dbReference>
<evidence type="ECO:0000313" key="3">
    <source>
        <dbReference type="Proteomes" id="UP000201766"/>
    </source>
</evidence>
<proteinExistence type="predicted"/>
<feature type="region of interest" description="Disordered" evidence="1">
    <location>
        <begin position="36"/>
        <end position="66"/>
    </location>
</feature>
<accession>A0A1S7J029</accession>
<evidence type="ECO:0000313" key="2">
    <source>
        <dbReference type="EMBL" id="BAX01894.1"/>
    </source>
</evidence>
<sequence>MGHQNGINGGLTLMTCSAMNIFLQMKRNPLHFRRENHHHQSLHKQHRQKRRKLHPPKIFLKTFSPS</sequence>